<dbReference type="GO" id="GO:0008270">
    <property type="term" value="F:zinc ion binding"/>
    <property type="evidence" value="ECO:0007669"/>
    <property type="project" value="InterPro"/>
</dbReference>
<feature type="domain" description="SWIM-type" evidence="1">
    <location>
        <begin position="5"/>
        <end position="20"/>
    </location>
</feature>
<dbReference type="EMBL" id="CP000560">
    <property type="protein sequence ID" value="QDE58135.1"/>
    <property type="molecule type" value="Genomic_DNA"/>
</dbReference>
<dbReference type="Pfam" id="PF04434">
    <property type="entry name" value="SWIM"/>
    <property type="match status" value="1"/>
</dbReference>
<dbReference type="InterPro" id="IPR007527">
    <property type="entry name" value="Znf_SWIM"/>
</dbReference>
<gene>
    <name evidence="2" type="ORF">RBAM_38835</name>
</gene>
<dbReference type="Proteomes" id="UP000001120">
    <property type="component" value="Chromosome"/>
</dbReference>
<dbReference type="AlphaFoldDB" id="A0A4Y6A8A2"/>
<evidence type="ECO:0000313" key="2">
    <source>
        <dbReference type="EMBL" id="QDE58135.1"/>
    </source>
</evidence>
<keyword evidence="3" id="KW-1185">Reference proteome</keyword>
<dbReference type="KEGG" id="bay:RBAM_38835"/>
<name>A0A4Y6A8A2_BACVZ</name>
<organism evidence="2 3">
    <name type="scientific">Bacillus velezensis (strain DSM 23117 / BGSC 10A6 / LMG 26770 / FZB42)</name>
    <name type="common">Bacillus amyloliquefaciens subsp. plantarum</name>
    <dbReference type="NCBI Taxonomy" id="326423"/>
    <lineage>
        <taxon>Bacteria</taxon>
        <taxon>Bacillati</taxon>
        <taxon>Bacillota</taxon>
        <taxon>Bacilli</taxon>
        <taxon>Bacillales</taxon>
        <taxon>Bacillaceae</taxon>
        <taxon>Bacillus</taxon>
        <taxon>Bacillus amyloliquefaciens group</taxon>
    </lineage>
</organism>
<evidence type="ECO:0000313" key="3">
    <source>
        <dbReference type="Proteomes" id="UP000001120"/>
    </source>
</evidence>
<sequence length="24" mass="2831">MVDLPWCTCPMQNPPCQHLIKYGR</sequence>
<protein>
    <recommendedName>
        <fullName evidence="1">SWIM-type domain-containing protein</fullName>
    </recommendedName>
</protein>
<accession>A0A4Y6A8A2</accession>
<reference evidence="2 3" key="1">
    <citation type="journal article" date="2007" name="Nat. Biotechnol.">
        <title>Comparative analysis of the complete genome sequence of the plant growth-promoting bacterium Bacillus amyloliquefaciens FZB42.</title>
        <authorList>
            <person name="Chen X.H."/>
            <person name="Koumoutsi A."/>
            <person name="Scholz R."/>
            <person name="Eisenreich A."/>
            <person name="Schneider K."/>
            <person name="Heinemeyer I."/>
            <person name="Morgenstern B."/>
            <person name="Voss B."/>
            <person name="Hess W.R."/>
            <person name="Reva O."/>
            <person name="Junge H."/>
            <person name="Voigt B."/>
            <person name="Jungblut P.R."/>
            <person name="Vater J."/>
            <person name="Sussmuth R."/>
            <person name="Liesegang H."/>
            <person name="Strittmatter A."/>
            <person name="Gottschalk G."/>
            <person name="Borriss R."/>
        </authorList>
    </citation>
    <scope>NUCLEOTIDE SEQUENCE [LARGE SCALE GENOMIC DNA]</scope>
    <source>
        <strain evidence="3">DSM 23117 / BGSC 10A6 / LMG 26770 / FZB42</strain>
    </source>
</reference>
<proteinExistence type="predicted"/>
<evidence type="ECO:0000259" key="1">
    <source>
        <dbReference type="Pfam" id="PF04434"/>
    </source>
</evidence>